<evidence type="ECO:0000313" key="2">
    <source>
        <dbReference type="Proteomes" id="UP000054549"/>
    </source>
</evidence>
<feature type="non-terminal residue" evidence="1">
    <location>
        <position position="1"/>
    </location>
</feature>
<evidence type="ECO:0000313" key="1">
    <source>
        <dbReference type="EMBL" id="KIL67337.1"/>
    </source>
</evidence>
<proteinExistence type="predicted"/>
<gene>
    <name evidence="1" type="ORF">M378DRAFT_159750</name>
</gene>
<name>A0A0C2WZS0_AMAMK</name>
<accession>A0A0C2WZS0</accession>
<dbReference type="EMBL" id="KN818232">
    <property type="protein sequence ID" value="KIL67337.1"/>
    <property type="molecule type" value="Genomic_DNA"/>
</dbReference>
<dbReference type="Proteomes" id="UP000054549">
    <property type="component" value="Unassembled WGS sequence"/>
</dbReference>
<dbReference type="AlphaFoldDB" id="A0A0C2WZS0"/>
<reference evidence="1 2" key="1">
    <citation type="submission" date="2014-04" db="EMBL/GenBank/DDBJ databases">
        <title>Evolutionary Origins and Diversification of the Mycorrhizal Mutualists.</title>
        <authorList>
            <consortium name="DOE Joint Genome Institute"/>
            <consortium name="Mycorrhizal Genomics Consortium"/>
            <person name="Kohler A."/>
            <person name="Kuo A."/>
            <person name="Nagy L.G."/>
            <person name="Floudas D."/>
            <person name="Copeland A."/>
            <person name="Barry K.W."/>
            <person name="Cichocki N."/>
            <person name="Veneault-Fourrey C."/>
            <person name="LaButti K."/>
            <person name="Lindquist E.A."/>
            <person name="Lipzen A."/>
            <person name="Lundell T."/>
            <person name="Morin E."/>
            <person name="Murat C."/>
            <person name="Riley R."/>
            <person name="Ohm R."/>
            <person name="Sun H."/>
            <person name="Tunlid A."/>
            <person name="Henrissat B."/>
            <person name="Grigoriev I.V."/>
            <person name="Hibbett D.S."/>
            <person name="Martin F."/>
        </authorList>
    </citation>
    <scope>NUCLEOTIDE SEQUENCE [LARGE SCALE GENOMIC DNA]</scope>
    <source>
        <strain evidence="1 2">Koide BX008</strain>
    </source>
</reference>
<protein>
    <submittedName>
        <fullName evidence="1">Uncharacterized protein</fullName>
    </submittedName>
</protein>
<sequence length="51" mass="5831">GQFLVHCGFHSATTIVKSENQDSELGYLITINSKMPVRFLQESYYDKSFAE</sequence>
<dbReference type="HOGENOM" id="CLU_3111793_0_0_1"/>
<keyword evidence="2" id="KW-1185">Reference proteome</keyword>
<dbReference type="InParanoid" id="A0A0C2WZS0"/>
<organism evidence="1 2">
    <name type="scientific">Amanita muscaria (strain Koide BX008)</name>
    <dbReference type="NCBI Taxonomy" id="946122"/>
    <lineage>
        <taxon>Eukaryota</taxon>
        <taxon>Fungi</taxon>
        <taxon>Dikarya</taxon>
        <taxon>Basidiomycota</taxon>
        <taxon>Agaricomycotina</taxon>
        <taxon>Agaricomycetes</taxon>
        <taxon>Agaricomycetidae</taxon>
        <taxon>Agaricales</taxon>
        <taxon>Pluteineae</taxon>
        <taxon>Amanitaceae</taxon>
        <taxon>Amanita</taxon>
    </lineage>
</organism>